<dbReference type="PANTHER" id="PTHR44858">
    <property type="entry name" value="TETRATRICOPEPTIDE REPEAT PROTEIN 6"/>
    <property type="match status" value="1"/>
</dbReference>
<dbReference type="InterPro" id="IPR011990">
    <property type="entry name" value="TPR-like_helical_dom_sf"/>
</dbReference>
<gene>
    <name evidence="4" type="ORF">AAK873_05540</name>
</gene>
<protein>
    <submittedName>
        <fullName evidence="4">Tetratricopeptide repeat protein</fullName>
    </submittedName>
</protein>
<keyword evidence="1" id="KW-0677">Repeat</keyword>
<feature type="repeat" description="TPR" evidence="3">
    <location>
        <begin position="162"/>
        <end position="195"/>
    </location>
</feature>
<organism evidence="4 5">
    <name type="scientific">Heminiphilus faecis</name>
    <dbReference type="NCBI Taxonomy" id="2601703"/>
    <lineage>
        <taxon>Bacteria</taxon>
        <taxon>Pseudomonadati</taxon>
        <taxon>Bacteroidota</taxon>
        <taxon>Bacteroidia</taxon>
        <taxon>Bacteroidales</taxon>
        <taxon>Muribaculaceae</taxon>
        <taxon>Heminiphilus</taxon>
    </lineage>
</organism>
<evidence type="ECO:0000256" key="3">
    <source>
        <dbReference type="PROSITE-ProRule" id="PRU00339"/>
    </source>
</evidence>
<evidence type="ECO:0000256" key="2">
    <source>
        <dbReference type="ARBA" id="ARBA00022803"/>
    </source>
</evidence>
<comment type="caution">
    <text evidence="4">The sequence shown here is derived from an EMBL/GenBank/DDBJ whole genome shotgun (WGS) entry which is preliminary data.</text>
</comment>
<dbReference type="Pfam" id="PF13432">
    <property type="entry name" value="TPR_16"/>
    <property type="match status" value="1"/>
</dbReference>
<dbReference type="Proteomes" id="UP001565200">
    <property type="component" value="Unassembled WGS sequence"/>
</dbReference>
<reference evidence="4 5" key="1">
    <citation type="submission" date="2024-03" db="EMBL/GenBank/DDBJ databases">
        <title>Mouse gut bacterial collection (mGBC) of GemPharmatech.</title>
        <authorList>
            <person name="He Y."/>
            <person name="Dong L."/>
            <person name="Wu D."/>
            <person name="Gao X."/>
            <person name="Lin Z."/>
        </authorList>
    </citation>
    <scope>NUCLEOTIDE SEQUENCE [LARGE SCALE GENOMIC DNA]</scope>
    <source>
        <strain evidence="4 5">54-13</strain>
    </source>
</reference>
<dbReference type="PROSITE" id="PS50005">
    <property type="entry name" value="TPR"/>
    <property type="match status" value="1"/>
</dbReference>
<dbReference type="InterPro" id="IPR019734">
    <property type="entry name" value="TPR_rpt"/>
</dbReference>
<proteinExistence type="predicted"/>
<dbReference type="EMBL" id="JBCLPP010000012">
    <property type="protein sequence ID" value="MEY8245079.1"/>
    <property type="molecule type" value="Genomic_DNA"/>
</dbReference>
<sequence length="273" mass="30542">MTSRIRMSIILLLMPVMLSAQSYLELAELADKAIAEGDWSGAETNLLEAISLRPEDPTNILLLSNLGIVQYNLGKDSMALASLDQAHRRAPKSVTVLLNRAEVLTAIGRDDEAYRDYTTVIGLDSTLTEPRYMHAIMSLRRGDFNTSLADCKALERMSPASEEANTAFGSYYSATEQWDKALPYYTALLEKQPTTHIYGARAVCYLMLQRLNEASADINSGLALDPKDGELYMYRAYLNKMRFEIDAARDDLRKAIELGIDRRRAMEVLPATD</sequence>
<dbReference type="Gene3D" id="1.25.40.10">
    <property type="entry name" value="Tetratricopeptide repeat domain"/>
    <property type="match status" value="2"/>
</dbReference>
<dbReference type="InterPro" id="IPR050498">
    <property type="entry name" value="Ycf3"/>
</dbReference>
<dbReference type="SMART" id="SM00028">
    <property type="entry name" value="TPR"/>
    <property type="match status" value="6"/>
</dbReference>
<name>A0ABV4CYF2_9BACT</name>
<keyword evidence="2 3" id="KW-0802">TPR repeat</keyword>
<keyword evidence="5" id="KW-1185">Reference proteome</keyword>
<dbReference type="RefSeq" id="WP_369863314.1">
    <property type="nucleotide sequence ID" value="NZ_JBCLPP010000012.1"/>
</dbReference>
<dbReference type="PANTHER" id="PTHR44858:SF1">
    <property type="entry name" value="UDP-N-ACETYLGLUCOSAMINE--PEPTIDE N-ACETYLGLUCOSAMINYLTRANSFERASE SPINDLY-RELATED"/>
    <property type="match status" value="1"/>
</dbReference>
<evidence type="ECO:0000256" key="1">
    <source>
        <dbReference type="ARBA" id="ARBA00022737"/>
    </source>
</evidence>
<evidence type="ECO:0000313" key="5">
    <source>
        <dbReference type="Proteomes" id="UP001565200"/>
    </source>
</evidence>
<evidence type="ECO:0000313" key="4">
    <source>
        <dbReference type="EMBL" id="MEY8245079.1"/>
    </source>
</evidence>
<dbReference type="SUPFAM" id="SSF48452">
    <property type="entry name" value="TPR-like"/>
    <property type="match status" value="1"/>
</dbReference>
<accession>A0ABV4CYF2</accession>